<gene>
    <name evidence="3" type="ORF">SAMN05216497_1011</name>
</gene>
<feature type="coiled-coil region" evidence="1">
    <location>
        <begin position="227"/>
        <end position="303"/>
    </location>
</feature>
<evidence type="ECO:0000313" key="4">
    <source>
        <dbReference type="Proteomes" id="UP000198811"/>
    </source>
</evidence>
<protein>
    <submittedName>
        <fullName evidence="3">Resolvase, N terminal domain</fullName>
    </submittedName>
</protein>
<proteinExistence type="predicted"/>
<dbReference type="PANTHER" id="PTHR30461:SF23">
    <property type="entry name" value="DNA RECOMBINASE-RELATED"/>
    <property type="match status" value="1"/>
</dbReference>
<dbReference type="Pfam" id="PF07508">
    <property type="entry name" value="Recombinase"/>
    <property type="match status" value="1"/>
</dbReference>
<dbReference type="InterPro" id="IPR036162">
    <property type="entry name" value="Resolvase-like_N_sf"/>
</dbReference>
<reference evidence="3 4" key="1">
    <citation type="submission" date="2016-10" db="EMBL/GenBank/DDBJ databases">
        <authorList>
            <person name="Varghese N."/>
            <person name="Submissions S."/>
        </authorList>
    </citation>
    <scope>NUCLEOTIDE SEQUENCE [LARGE SCALE GENOMIC DNA]</scope>
    <source>
        <strain evidence="3 4">NLAE-zl-C224</strain>
    </source>
</reference>
<dbReference type="EMBL" id="FNGL01000001">
    <property type="protein sequence ID" value="SDK79960.1"/>
    <property type="molecule type" value="Genomic_DNA"/>
</dbReference>
<dbReference type="InterPro" id="IPR025378">
    <property type="entry name" value="DUF4368"/>
</dbReference>
<evidence type="ECO:0000313" key="3">
    <source>
        <dbReference type="EMBL" id="SDK79960.1"/>
    </source>
</evidence>
<dbReference type="Pfam" id="PF14287">
    <property type="entry name" value="DUF4368"/>
    <property type="match status" value="1"/>
</dbReference>
<keyword evidence="4" id="KW-1185">Reference proteome</keyword>
<dbReference type="PANTHER" id="PTHR30461">
    <property type="entry name" value="DNA-INVERTASE FROM LAMBDOID PROPHAGE"/>
    <property type="match status" value="1"/>
</dbReference>
<evidence type="ECO:0000259" key="2">
    <source>
        <dbReference type="PROSITE" id="PS51737"/>
    </source>
</evidence>
<keyword evidence="1" id="KW-0175">Coiled coil</keyword>
<dbReference type="Pfam" id="PF00239">
    <property type="entry name" value="Resolvase"/>
    <property type="match status" value="1"/>
</dbReference>
<dbReference type="Gene3D" id="3.90.1750.20">
    <property type="entry name" value="Putative Large Serine Recombinase, Chain B, Domain 2"/>
    <property type="match status" value="1"/>
</dbReference>
<dbReference type="InterPro" id="IPR038109">
    <property type="entry name" value="DNA_bind_recomb_sf"/>
</dbReference>
<sequence>MIADVESGRIGTIIIKDMSRFGRDYLKVGYYTEIMFPEADVRFIAINNGIDSANQADSDFTPFLNIINEWYAKDTSKKIRAVFKSKGQSGKPLCTNPPYGYIKDPEDKLHWIIDEKAAEVVRDIFRLCMAGFGPTQIAKQLEKRCIDTPTVHLRKMGINTPARPPENPYAWSARTVADILAKMEYLGHTVNFKTSKKSYKSKVKIMNNPEDWLVFKNTHEAIIDEGTKELAKELRQSQKEYEQAQTRIADIDKIIRKLYEDNVMGKIPEERFYKMSAEYEAEQKALEERITKLKHTIDTANEQSLNTDRFLALVKKYTEITELDAEIIREFIDKIIVFKAEKVDGRRTQRIQIFYNCIGAIDLPK</sequence>
<dbReference type="InterPro" id="IPR050639">
    <property type="entry name" value="SSR_resolvase"/>
</dbReference>
<dbReference type="InterPro" id="IPR006119">
    <property type="entry name" value="Resolv_N"/>
</dbReference>
<dbReference type="Proteomes" id="UP000198811">
    <property type="component" value="Unassembled WGS sequence"/>
</dbReference>
<dbReference type="PROSITE" id="PS51737">
    <property type="entry name" value="RECOMBINASE_DNA_BIND"/>
    <property type="match status" value="1"/>
</dbReference>
<dbReference type="SUPFAM" id="SSF53041">
    <property type="entry name" value="Resolvase-like"/>
    <property type="match status" value="1"/>
</dbReference>
<evidence type="ECO:0000256" key="1">
    <source>
        <dbReference type="SAM" id="Coils"/>
    </source>
</evidence>
<dbReference type="Gene3D" id="3.40.50.1390">
    <property type="entry name" value="Resolvase, N-terminal catalytic domain"/>
    <property type="match status" value="1"/>
</dbReference>
<organism evidence="3 4">
    <name type="scientific">Clostridium cochlearium</name>
    <dbReference type="NCBI Taxonomy" id="1494"/>
    <lineage>
        <taxon>Bacteria</taxon>
        <taxon>Bacillati</taxon>
        <taxon>Bacillota</taxon>
        <taxon>Clostridia</taxon>
        <taxon>Eubacteriales</taxon>
        <taxon>Clostridiaceae</taxon>
        <taxon>Clostridium</taxon>
    </lineage>
</organism>
<dbReference type="InterPro" id="IPR011109">
    <property type="entry name" value="DNA_bind_recombinase_dom"/>
</dbReference>
<feature type="domain" description="Recombinase" evidence="2">
    <location>
        <begin position="98"/>
        <end position="241"/>
    </location>
</feature>
<name>A0ABY0QHK9_CLOCO</name>
<accession>A0ABY0QHK9</accession>
<comment type="caution">
    <text evidence="3">The sequence shown here is derived from an EMBL/GenBank/DDBJ whole genome shotgun (WGS) entry which is preliminary data.</text>
</comment>